<dbReference type="PROSITE" id="PS00211">
    <property type="entry name" value="ABC_TRANSPORTER_1"/>
    <property type="match status" value="1"/>
</dbReference>
<dbReference type="OrthoDB" id="9804819at2"/>
<dbReference type="PANTHER" id="PTHR43335:SF4">
    <property type="entry name" value="ABC TRANSPORTER, ATP-BINDING PROTEIN"/>
    <property type="match status" value="1"/>
</dbReference>
<feature type="domain" description="ABC transporter" evidence="5">
    <location>
        <begin position="10"/>
        <end position="237"/>
    </location>
</feature>
<accession>A0A542EJG2</accession>
<keyword evidence="4 6" id="KW-0067">ATP-binding</keyword>
<dbReference type="InterPro" id="IPR003593">
    <property type="entry name" value="AAA+_ATPase"/>
</dbReference>
<dbReference type="SMART" id="SM00382">
    <property type="entry name" value="AAA"/>
    <property type="match status" value="1"/>
</dbReference>
<proteinExistence type="inferred from homology"/>
<evidence type="ECO:0000256" key="4">
    <source>
        <dbReference type="ARBA" id="ARBA00022840"/>
    </source>
</evidence>
<dbReference type="SUPFAM" id="SSF52540">
    <property type="entry name" value="P-loop containing nucleoside triphosphate hydrolases"/>
    <property type="match status" value="1"/>
</dbReference>
<evidence type="ECO:0000313" key="6">
    <source>
        <dbReference type="EMBL" id="TQJ15459.1"/>
    </source>
</evidence>
<dbReference type="InterPro" id="IPR027417">
    <property type="entry name" value="P-loop_NTPase"/>
</dbReference>
<gene>
    <name evidence="6" type="ORF">FB459_3013</name>
</gene>
<reference evidence="6 7" key="1">
    <citation type="submission" date="2019-06" db="EMBL/GenBank/DDBJ databases">
        <title>Sequencing the genomes of 1000 actinobacteria strains.</title>
        <authorList>
            <person name="Klenk H.-P."/>
        </authorList>
    </citation>
    <scope>NUCLEOTIDE SEQUENCE [LARGE SCALE GENOMIC DNA]</scope>
    <source>
        <strain evidence="6 7">DSM 19828</strain>
    </source>
</reference>
<keyword evidence="7" id="KW-1185">Reference proteome</keyword>
<dbReference type="Pfam" id="PF00005">
    <property type="entry name" value="ABC_tran"/>
    <property type="match status" value="1"/>
</dbReference>
<dbReference type="GO" id="GO:0016887">
    <property type="term" value="F:ATP hydrolysis activity"/>
    <property type="evidence" value="ECO:0007669"/>
    <property type="project" value="InterPro"/>
</dbReference>
<dbReference type="EMBL" id="VFMO01000001">
    <property type="protein sequence ID" value="TQJ15459.1"/>
    <property type="molecule type" value="Genomic_DNA"/>
</dbReference>
<evidence type="ECO:0000256" key="3">
    <source>
        <dbReference type="ARBA" id="ARBA00022741"/>
    </source>
</evidence>
<dbReference type="Proteomes" id="UP000320806">
    <property type="component" value="Unassembled WGS sequence"/>
</dbReference>
<comment type="caution">
    <text evidence="6">The sequence shown here is derived from an EMBL/GenBank/DDBJ whole genome shotgun (WGS) entry which is preliminary data.</text>
</comment>
<protein>
    <submittedName>
        <fullName evidence="6">ABC-2 type transport system ATP-binding protein</fullName>
    </submittedName>
</protein>
<evidence type="ECO:0000256" key="2">
    <source>
        <dbReference type="ARBA" id="ARBA00022448"/>
    </source>
</evidence>
<dbReference type="GO" id="GO:0005524">
    <property type="term" value="F:ATP binding"/>
    <property type="evidence" value="ECO:0007669"/>
    <property type="project" value="UniProtKB-KW"/>
</dbReference>
<dbReference type="InterPro" id="IPR017871">
    <property type="entry name" value="ABC_transporter-like_CS"/>
</dbReference>
<dbReference type="Gene3D" id="3.40.50.300">
    <property type="entry name" value="P-loop containing nucleotide triphosphate hydrolases"/>
    <property type="match status" value="1"/>
</dbReference>
<sequence length="312" mass="33346">MGAEFAVCTTGLRKVYRGRRGRHVAVQGLDLNVPVGGVHGFLGPNGSGKTTSLRMLLGLIRADGGTMEIFGRSVPDHLPEVISRVGAIVESPKFFPAFSGRQNLSLLADAIGADRRAVDRVLEETSLKERAGDPFKSYSLGMKQRLAIAATLLKSPELLIFDEPTNGLDPAGIHEIRRTMRSLADEGRTVLVSSHILSEIQQVADTVSIIGQGRLLAEGSVAELMAQGGGGATVRTTDDEKAREVLAGAGLPVRTEHGHLALEDVADPAVISEMLAAHRIWLRELRPTGHDLESVFLELTRSEGLEATGGVR</sequence>
<dbReference type="AlphaFoldDB" id="A0A542EJG2"/>
<dbReference type="PROSITE" id="PS50893">
    <property type="entry name" value="ABC_TRANSPORTER_2"/>
    <property type="match status" value="1"/>
</dbReference>
<keyword evidence="3" id="KW-0547">Nucleotide-binding</keyword>
<dbReference type="InterPro" id="IPR003439">
    <property type="entry name" value="ABC_transporter-like_ATP-bd"/>
</dbReference>
<name>A0A542EJG2_9MICO</name>
<dbReference type="PANTHER" id="PTHR43335">
    <property type="entry name" value="ABC TRANSPORTER, ATP-BINDING PROTEIN"/>
    <property type="match status" value="1"/>
</dbReference>
<evidence type="ECO:0000256" key="1">
    <source>
        <dbReference type="ARBA" id="ARBA00005417"/>
    </source>
</evidence>
<evidence type="ECO:0000313" key="7">
    <source>
        <dbReference type="Proteomes" id="UP000320806"/>
    </source>
</evidence>
<evidence type="ECO:0000259" key="5">
    <source>
        <dbReference type="PROSITE" id="PS50893"/>
    </source>
</evidence>
<comment type="similarity">
    <text evidence="1">Belongs to the ABC transporter superfamily.</text>
</comment>
<keyword evidence="2" id="KW-0813">Transport</keyword>
<organism evidence="6 7">
    <name type="scientific">Yimella lutea</name>
    <dbReference type="NCBI Taxonomy" id="587872"/>
    <lineage>
        <taxon>Bacteria</taxon>
        <taxon>Bacillati</taxon>
        <taxon>Actinomycetota</taxon>
        <taxon>Actinomycetes</taxon>
        <taxon>Micrococcales</taxon>
        <taxon>Dermacoccaceae</taxon>
        <taxon>Yimella</taxon>
    </lineage>
</organism>